<organism evidence="2 3">
    <name type="scientific">Aureispira anguillae</name>
    <dbReference type="NCBI Taxonomy" id="2864201"/>
    <lineage>
        <taxon>Bacteria</taxon>
        <taxon>Pseudomonadati</taxon>
        <taxon>Bacteroidota</taxon>
        <taxon>Saprospiria</taxon>
        <taxon>Saprospirales</taxon>
        <taxon>Saprospiraceae</taxon>
        <taxon>Aureispira</taxon>
    </lineage>
</organism>
<evidence type="ECO:0000256" key="1">
    <source>
        <dbReference type="SAM" id="Phobius"/>
    </source>
</evidence>
<keyword evidence="3" id="KW-1185">Reference proteome</keyword>
<keyword evidence="1" id="KW-0472">Membrane</keyword>
<reference evidence="2" key="1">
    <citation type="submission" date="2022-09" db="EMBL/GenBank/DDBJ databases">
        <title>Aureispira anguillicida sp. nov., isolated from Leptocephalus of Japanese eel Anguilla japonica.</title>
        <authorList>
            <person name="Yuasa K."/>
            <person name="Mekata T."/>
            <person name="Ikunari K."/>
        </authorList>
    </citation>
    <scope>NUCLEOTIDE SEQUENCE</scope>
    <source>
        <strain evidence="2">EL160426</strain>
    </source>
</reference>
<gene>
    <name evidence="2" type="ORF">AsAng_0003880</name>
</gene>
<keyword evidence="1" id="KW-0812">Transmembrane</keyword>
<proteinExistence type="predicted"/>
<name>A0A915VMS8_9BACT</name>
<protein>
    <submittedName>
        <fullName evidence="2">Uncharacterized protein</fullName>
    </submittedName>
</protein>
<dbReference type="Proteomes" id="UP001060919">
    <property type="component" value="Chromosome"/>
</dbReference>
<accession>A0A915VMS8</accession>
<keyword evidence="1" id="KW-1133">Transmembrane helix</keyword>
<evidence type="ECO:0000313" key="3">
    <source>
        <dbReference type="Proteomes" id="UP001060919"/>
    </source>
</evidence>
<evidence type="ECO:0000313" key="2">
    <source>
        <dbReference type="EMBL" id="BDS09684.1"/>
    </source>
</evidence>
<dbReference type="KEGG" id="aup:AsAng_0003880"/>
<sequence length="135" mass="15816">MKTGLLPYLLLILIGGFVLLISYDDDRQLWGEIDAPNLDYQIMLYQKERIMHQAPEILVYFQKKGSSITYPIGNILLPEDNRSPLTYDYQWSPEGALTLILRCDKCMIEQRKYQIDMEKEKPTLTKILEDTKRSV</sequence>
<dbReference type="AlphaFoldDB" id="A0A915VMS8"/>
<dbReference type="EMBL" id="AP026867">
    <property type="protein sequence ID" value="BDS09684.1"/>
    <property type="molecule type" value="Genomic_DNA"/>
</dbReference>
<feature type="transmembrane region" description="Helical" evidence="1">
    <location>
        <begin position="6"/>
        <end position="23"/>
    </location>
</feature>
<dbReference type="RefSeq" id="WP_264791050.1">
    <property type="nucleotide sequence ID" value="NZ_AP026867.1"/>
</dbReference>